<evidence type="ECO:0000313" key="13">
    <source>
        <dbReference type="Proteomes" id="UP000789739"/>
    </source>
</evidence>
<accession>A0A9N9FSJ1</accession>
<dbReference type="GO" id="GO:0015937">
    <property type="term" value="P:coenzyme A biosynthetic process"/>
    <property type="evidence" value="ECO:0007669"/>
    <property type="project" value="UniProtKB-KW"/>
</dbReference>
<keyword evidence="6" id="KW-0808">Transferase</keyword>
<dbReference type="Gene3D" id="3.30.420.40">
    <property type="match status" value="2"/>
</dbReference>
<comment type="catalytic activity">
    <reaction evidence="1">
        <text>(R)-pantothenate + ATP = (R)-4'-phosphopantothenate + ADP + H(+)</text>
        <dbReference type="Rhea" id="RHEA:16373"/>
        <dbReference type="ChEBI" id="CHEBI:10986"/>
        <dbReference type="ChEBI" id="CHEBI:15378"/>
        <dbReference type="ChEBI" id="CHEBI:29032"/>
        <dbReference type="ChEBI" id="CHEBI:30616"/>
        <dbReference type="ChEBI" id="CHEBI:456216"/>
        <dbReference type="EC" id="2.7.1.33"/>
    </reaction>
</comment>
<dbReference type="EMBL" id="CAJVPI010000590">
    <property type="protein sequence ID" value="CAG8553224.1"/>
    <property type="molecule type" value="Genomic_DNA"/>
</dbReference>
<comment type="similarity">
    <text evidence="11">Belongs to the type II pantothenate kinase family.</text>
</comment>
<dbReference type="PANTHER" id="PTHR12280">
    <property type="entry name" value="PANTOTHENATE KINASE"/>
    <property type="match status" value="1"/>
</dbReference>
<evidence type="ECO:0000256" key="5">
    <source>
        <dbReference type="ARBA" id="ARBA00022490"/>
    </source>
</evidence>
<dbReference type="PANTHER" id="PTHR12280:SF20">
    <property type="entry name" value="4'-PHOSPHOPANTETHEINE PHOSPHATASE"/>
    <property type="match status" value="1"/>
</dbReference>
<comment type="pathway">
    <text evidence="3">Cofactor biosynthesis; coenzyme A biosynthesis; CoA from (R)-pantothenate: step 1/5.</text>
</comment>
<keyword evidence="8" id="KW-0418">Kinase</keyword>
<evidence type="ECO:0000256" key="2">
    <source>
        <dbReference type="ARBA" id="ARBA00004496"/>
    </source>
</evidence>
<evidence type="ECO:0000256" key="6">
    <source>
        <dbReference type="ARBA" id="ARBA00022679"/>
    </source>
</evidence>
<sequence length="369" mass="40899">MRGDDPAIFGLLSIHVIINVEMDIAGVSLRDEDSYPNIPDIELPNQTEHLSRIAVDIGGSLIKVVYFSRESISTSKGGGLKFVKFETENIDESIDFIANLLTTSRQQKSVIKTTGGGSHKYHDVFEQKLKNVTIEKEDEMDCLIAGLNFLIAEIPYETFTYTKTNQMCFEERSNTRFPYMLVNIGSGVSILKVSAPNEFERISGTSLGGGTLWGLLSLLTGAKSYDEMLEMCKDGDNKNVDMLVGDIYGTDYNRIGLDATMIASSVGKAFKKNSRESVSLSDFRPEDISRSLLLMISNNIGQIAFLNAKAHNLNRIYFGGYFIRGHTITMSTLSVALDFWSSGTMKAFFLRHEGYLGALGAFLKSEEIN</sequence>
<evidence type="ECO:0000256" key="7">
    <source>
        <dbReference type="ARBA" id="ARBA00022741"/>
    </source>
</evidence>
<comment type="subcellular location">
    <subcellularLocation>
        <location evidence="2">Cytoplasm</location>
    </subcellularLocation>
</comment>
<name>A0A9N9FSJ1_9GLOM</name>
<evidence type="ECO:0000256" key="8">
    <source>
        <dbReference type="ARBA" id="ARBA00022777"/>
    </source>
</evidence>
<dbReference type="GO" id="GO:0005634">
    <property type="term" value="C:nucleus"/>
    <property type="evidence" value="ECO:0007669"/>
    <property type="project" value="TreeGrafter"/>
</dbReference>
<keyword evidence="7" id="KW-0547">Nucleotide-binding</keyword>
<dbReference type="GO" id="GO:0004594">
    <property type="term" value="F:pantothenate kinase activity"/>
    <property type="evidence" value="ECO:0007669"/>
    <property type="project" value="UniProtKB-EC"/>
</dbReference>
<dbReference type="InterPro" id="IPR004567">
    <property type="entry name" value="Type_II_PanK"/>
</dbReference>
<dbReference type="AlphaFoldDB" id="A0A9N9FSJ1"/>
<keyword evidence="5" id="KW-0963">Cytoplasm</keyword>
<evidence type="ECO:0000256" key="1">
    <source>
        <dbReference type="ARBA" id="ARBA00001206"/>
    </source>
</evidence>
<organism evidence="12 13">
    <name type="scientific">Paraglomus brasilianum</name>
    <dbReference type="NCBI Taxonomy" id="144538"/>
    <lineage>
        <taxon>Eukaryota</taxon>
        <taxon>Fungi</taxon>
        <taxon>Fungi incertae sedis</taxon>
        <taxon>Mucoromycota</taxon>
        <taxon>Glomeromycotina</taxon>
        <taxon>Glomeromycetes</taxon>
        <taxon>Paraglomerales</taxon>
        <taxon>Paraglomeraceae</taxon>
        <taxon>Paraglomus</taxon>
    </lineage>
</organism>
<dbReference type="CDD" id="cd24123">
    <property type="entry name" value="ASKHA_NBD_PanK-II_Pank4"/>
    <property type="match status" value="1"/>
</dbReference>
<dbReference type="GO" id="GO:0005524">
    <property type="term" value="F:ATP binding"/>
    <property type="evidence" value="ECO:0007669"/>
    <property type="project" value="UniProtKB-KW"/>
</dbReference>
<evidence type="ECO:0000313" key="12">
    <source>
        <dbReference type="EMBL" id="CAG8553224.1"/>
    </source>
</evidence>
<keyword evidence="13" id="KW-1185">Reference proteome</keyword>
<evidence type="ECO:0000256" key="11">
    <source>
        <dbReference type="ARBA" id="ARBA00060870"/>
    </source>
</evidence>
<comment type="caution">
    <text evidence="12">The sequence shown here is derived from an EMBL/GenBank/DDBJ whole genome shotgun (WGS) entry which is preliminary data.</text>
</comment>
<evidence type="ECO:0000256" key="4">
    <source>
        <dbReference type="ARBA" id="ARBA00012102"/>
    </source>
</evidence>
<dbReference type="GO" id="GO:0005829">
    <property type="term" value="C:cytosol"/>
    <property type="evidence" value="ECO:0007669"/>
    <property type="project" value="TreeGrafter"/>
</dbReference>
<proteinExistence type="inferred from homology"/>
<reference evidence="12" key="1">
    <citation type="submission" date="2021-06" db="EMBL/GenBank/DDBJ databases">
        <authorList>
            <person name="Kallberg Y."/>
            <person name="Tangrot J."/>
            <person name="Rosling A."/>
        </authorList>
    </citation>
    <scope>NUCLEOTIDE SEQUENCE</scope>
    <source>
        <strain evidence="12">BR232B</strain>
    </source>
</reference>
<dbReference type="FunFam" id="3.30.420.40:FF:000025">
    <property type="entry name" value="pantothenate kinase 2, mitochondrial"/>
    <property type="match status" value="1"/>
</dbReference>
<evidence type="ECO:0000256" key="10">
    <source>
        <dbReference type="ARBA" id="ARBA00022993"/>
    </source>
</evidence>
<dbReference type="NCBIfam" id="TIGR00555">
    <property type="entry name" value="panK_eukar"/>
    <property type="match status" value="1"/>
</dbReference>
<dbReference type="Proteomes" id="UP000789739">
    <property type="component" value="Unassembled WGS sequence"/>
</dbReference>
<evidence type="ECO:0000256" key="3">
    <source>
        <dbReference type="ARBA" id="ARBA00005225"/>
    </source>
</evidence>
<gene>
    <name evidence="12" type="ORF">PBRASI_LOCUS5199</name>
</gene>
<keyword evidence="10" id="KW-0173">Coenzyme A biosynthesis</keyword>
<dbReference type="EC" id="2.7.1.33" evidence="4"/>
<keyword evidence="9" id="KW-0067">ATP-binding</keyword>
<protein>
    <recommendedName>
        <fullName evidence="4">pantothenate kinase</fullName>
        <ecNumber evidence="4">2.7.1.33</ecNumber>
    </recommendedName>
</protein>
<dbReference type="Pfam" id="PF03630">
    <property type="entry name" value="Fumble"/>
    <property type="match status" value="1"/>
</dbReference>
<evidence type="ECO:0000256" key="9">
    <source>
        <dbReference type="ARBA" id="ARBA00022840"/>
    </source>
</evidence>
<dbReference type="InterPro" id="IPR043129">
    <property type="entry name" value="ATPase_NBD"/>
</dbReference>
<dbReference type="OrthoDB" id="498611at2759"/>
<dbReference type="SUPFAM" id="SSF53067">
    <property type="entry name" value="Actin-like ATPase domain"/>
    <property type="match status" value="2"/>
</dbReference>